<dbReference type="PANTHER" id="PTHR31627">
    <property type="entry name" value="SERPENTINE RECEPTOR CLASS GAMMA-RELATED"/>
    <property type="match status" value="1"/>
</dbReference>
<dbReference type="InterPro" id="IPR051119">
    <property type="entry name" value="Nematode_SR-like"/>
</dbReference>
<dbReference type="FunCoup" id="G0N2T1">
    <property type="interactions" value="2"/>
</dbReference>
<feature type="transmembrane region" description="Helical" evidence="6">
    <location>
        <begin position="150"/>
        <end position="171"/>
    </location>
</feature>
<dbReference type="OrthoDB" id="5872429at2759"/>
<keyword evidence="8" id="KW-1185">Reference proteome</keyword>
<dbReference type="InParanoid" id="G0N2T1"/>
<feature type="transmembrane region" description="Helical" evidence="6">
    <location>
        <begin position="191"/>
        <end position="213"/>
    </location>
</feature>
<dbReference type="HOGENOM" id="CLU_061253_1_0_1"/>
<evidence type="ECO:0000313" key="7">
    <source>
        <dbReference type="EMBL" id="EGT51004.1"/>
    </source>
</evidence>
<feature type="transmembrane region" description="Helical" evidence="6">
    <location>
        <begin position="61"/>
        <end position="88"/>
    </location>
</feature>
<proteinExistence type="inferred from homology"/>
<dbReference type="GO" id="GO:0004888">
    <property type="term" value="F:transmembrane signaling receptor activity"/>
    <property type="evidence" value="ECO:0007669"/>
    <property type="project" value="InterPro"/>
</dbReference>
<dbReference type="GO" id="GO:0007606">
    <property type="term" value="P:sensory perception of chemical stimulus"/>
    <property type="evidence" value="ECO:0007669"/>
    <property type="project" value="UniProtKB-UniRule"/>
</dbReference>
<dbReference type="PRINTS" id="PR00698">
    <property type="entry name" value="TMPROTEINSRG"/>
</dbReference>
<dbReference type="Pfam" id="PF02118">
    <property type="entry name" value="Srg"/>
    <property type="match status" value="1"/>
</dbReference>
<evidence type="ECO:0000256" key="3">
    <source>
        <dbReference type="ARBA" id="ARBA00022692"/>
    </source>
</evidence>
<evidence type="ECO:0000313" key="8">
    <source>
        <dbReference type="Proteomes" id="UP000008068"/>
    </source>
</evidence>
<gene>
    <name evidence="7" type="ORF">CAEBREN_28486</name>
</gene>
<keyword evidence="5 6" id="KW-0472">Membrane</keyword>
<evidence type="ECO:0000256" key="5">
    <source>
        <dbReference type="ARBA" id="ARBA00023136"/>
    </source>
</evidence>
<comment type="subcellular location">
    <subcellularLocation>
        <location evidence="1">Membrane</location>
        <topology evidence="1">Multi-pass membrane protein</topology>
    </subcellularLocation>
</comment>
<evidence type="ECO:0000256" key="6">
    <source>
        <dbReference type="RuleBase" id="RU280813"/>
    </source>
</evidence>
<reference evidence="8" key="1">
    <citation type="submission" date="2011-07" db="EMBL/GenBank/DDBJ databases">
        <authorList>
            <consortium name="Caenorhabditis brenneri Sequencing and Analysis Consortium"/>
            <person name="Wilson R.K."/>
        </authorList>
    </citation>
    <scope>NUCLEOTIDE SEQUENCE [LARGE SCALE GENOMIC DNA]</scope>
    <source>
        <strain evidence="8">PB2801</strain>
    </source>
</reference>
<dbReference type="PANTHER" id="PTHR31627:SF7">
    <property type="entry name" value="SERPENTINE RECEPTOR CLASS GAMMA-7"/>
    <property type="match status" value="1"/>
</dbReference>
<comment type="caution">
    <text evidence="6">Lacks conserved residue(s) required for the propagation of feature annotation.</text>
</comment>
<keyword evidence="4 6" id="KW-1133">Transmembrane helix</keyword>
<dbReference type="InterPro" id="IPR000609">
    <property type="entry name" value="7TM_GPCR_serpentine_rcpt_Srg"/>
</dbReference>
<keyword evidence="3 6" id="KW-0812">Transmembrane</keyword>
<dbReference type="Proteomes" id="UP000008068">
    <property type="component" value="Unassembled WGS sequence"/>
</dbReference>
<name>G0N2T1_CAEBE</name>
<protein>
    <recommendedName>
        <fullName evidence="6">Serpentine receptor class gamma</fullName>
    </recommendedName>
</protein>
<evidence type="ECO:0000256" key="2">
    <source>
        <dbReference type="ARBA" id="ARBA00005692"/>
    </source>
</evidence>
<dbReference type="AlphaFoldDB" id="G0N2T1"/>
<organism evidence="8">
    <name type="scientific">Caenorhabditis brenneri</name>
    <name type="common">Nematode worm</name>
    <dbReference type="NCBI Taxonomy" id="135651"/>
    <lineage>
        <taxon>Eukaryota</taxon>
        <taxon>Metazoa</taxon>
        <taxon>Ecdysozoa</taxon>
        <taxon>Nematoda</taxon>
        <taxon>Chromadorea</taxon>
        <taxon>Rhabditida</taxon>
        <taxon>Rhabditina</taxon>
        <taxon>Rhabditomorpha</taxon>
        <taxon>Rhabditoidea</taxon>
        <taxon>Rhabditidae</taxon>
        <taxon>Peloderinae</taxon>
        <taxon>Caenorhabditis</taxon>
    </lineage>
</organism>
<comment type="similarity">
    <text evidence="2 6">Belongs to the nematode receptor-like protein srg family.</text>
</comment>
<dbReference type="GO" id="GO:0016020">
    <property type="term" value="C:membrane"/>
    <property type="evidence" value="ECO:0007669"/>
    <property type="project" value="UniProtKB-SubCell"/>
</dbReference>
<feature type="transmembrane region" description="Helical" evidence="6">
    <location>
        <begin position="234"/>
        <end position="256"/>
    </location>
</feature>
<evidence type="ECO:0000256" key="1">
    <source>
        <dbReference type="ARBA" id="ARBA00004141"/>
    </source>
</evidence>
<sequence length="281" mass="32981">MLAKLPSFENYSYSCTEIPNTVFFNRIYFLNAIYLVPTLVLNIWIFIILRIRHADFYKNNLTFSIITLDTVVAIIHIFLDLSVVRLFLYFPQFCPQFSQYFINYPIINDIIFPLYNYCRVSKTVTQSAIILSRLGCVKKPMKSDKLSRKLTPLIIPTTVFLPILVILNTVISKKEVVFWYGGFFTIYHRKFVWVSLSSLHLTFLFFAIAIFIFSSIMIVRHLPPHNELAERNCIIHAVLAVFGFSLQGFFQSYYALFRFQEWFPDFVIHGQFVIYDVMTVG</sequence>
<evidence type="ECO:0000256" key="4">
    <source>
        <dbReference type="ARBA" id="ARBA00022989"/>
    </source>
</evidence>
<dbReference type="EMBL" id="GL379831">
    <property type="protein sequence ID" value="EGT51004.1"/>
    <property type="molecule type" value="Genomic_DNA"/>
</dbReference>
<feature type="transmembrane region" description="Helical" evidence="6">
    <location>
        <begin position="27"/>
        <end position="49"/>
    </location>
</feature>
<dbReference type="eggNOG" id="ENOG502TGR3">
    <property type="taxonomic scope" value="Eukaryota"/>
</dbReference>
<accession>G0N2T1</accession>